<comment type="caution">
    <text evidence="1">The sequence shown here is derived from an EMBL/GenBank/DDBJ whole genome shotgun (WGS) entry which is preliminary data.</text>
</comment>
<protein>
    <submittedName>
        <fullName evidence="1">Uncharacterized protein</fullName>
    </submittedName>
</protein>
<accession>A0ACB8X5W5</accession>
<dbReference type="Proteomes" id="UP000831701">
    <property type="component" value="Chromosome 2"/>
</dbReference>
<evidence type="ECO:0000313" key="2">
    <source>
        <dbReference type="Proteomes" id="UP000831701"/>
    </source>
</evidence>
<reference evidence="1" key="1">
    <citation type="submission" date="2022-04" db="EMBL/GenBank/DDBJ databases">
        <title>Jade perch genome.</title>
        <authorList>
            <person name="Chao B."/>
        </authorList>
    </citation>
    <scope>NUCLEOTIDE SEQUENCE</scope>
    <source>
        <strain evidence="1">CB-2022</strain>
    </source>
</reference>
<keyword evidence="2" id="KW-1185">Reference proteome</keyword>
<organism evidence="1 2">
    <name type="scientific">Scortum barcoo</name>
    <name type="common">barcoo grunter</name>
    <dbReference type="NCBI Taxonomy" id="214431"/>
    <lineage>
        <taxon>Eukaryota</taxon>
        <taxon>Metazoa</taxon>
        <taxon>Chordata</taxon>
        <taxon>Craniata</taxon>
        <taxon>Vertebrata</taxon>
        <taxon>Euteleostomi</taxon>
        <taxon>Actinopterygii</taxon>
        <taxon>Neopterygii</taxon>
        <taxon>Teleostei</taxon>
        <taxon>Neoteleostei</taxon>
        <taxon>Acanthomorphata</taxon>
        <taxon>Eupercaria</taxon>
        <taxon>Centrarchiformes</taxon>
        <taxon>Terapontoidei</taxon>
        <taxon>Terapontidae</taxon>
        <taxon>Scortum</taxon>
    </lineage>
</organism>
<evidence type="ECO:0000313" key="1">
    <source>
        <dbReference type="EMBL" id="KAI3375506.1"/>
    </source>
</evidence>
<proteinExistence type="predicted"/>
<sequence>MHVRICANKWVKILHTYSAVSRKTRRTGLTCFFRTNSRFQLRRQNLSQRSETDEFPSMPQLWSCMRGKEFVLLPCEYPTVNLDDPTVVWRRSNLNPPTVHQRHWDGDELAYQNQLYSGRTSMRIGALETGDLSLILTKPRLSDSGTYTCTCQNITRTTESERCTAEGQRSATNPNTTPHTVDTVSQHASAVELYEGEEFVLLPCKCQTFDLDDPQSGVETLRSQSSNSPPASAESGTYTCTVRTSRGQQRVKRIQMKVKVSQHASAVELYEGEEFVLLPCEYQTVDLDDPKVVWRRSNLNPPTVHQRLQKGDELKDQNQLYSGRTSMRTDALETGDPQPQSDKAPPPLTAAPTPAPSEQRFPSWAKALVVLLVLLVVVLVAGALLIRYRHYFMSDHSIHFCCCCCAVQTREISTRMELEGGTSLCFQSRRYPGHAYRVDRSMKKLPLPPPEDVDGEGLLNVVAMYDFTAKEDTDLTLKQGEEYVILHKQDQLWWRAQDKHGNKGFIPSNYVTEKNRIEANSWYCKNITRTEAEQLLRQEDKEGGFVVRESSQKGVYTVSVYTRTSSPTGDIRHYQIKITDTGQFYLAEKHTFNTIPEVIHYHEHNAAGLVARLRYAVGPMGRCVPATSGFSSEKWEINPSELTFMKELGCGQFGLVKLGKWRAQQKVAIKAIREGAMYEEDFIEEAKVMMRLCHPKLVQLYGVCLQQRPLLIVAEFMENGCLLNFLRQKGSSLKEAWLLSMCQDICEGMEYLESHSFIHRDLAARNCLVNEHNMVKVSDFGMTRYVLDNQYTSSSGAKFPVKWSPPEVFHYSKYSSKSDVWSFGVVMWEIHSEGRTPFENHTNLDVVNNITRGVRLYRPRYAPRRSSTPSCTAAGMRSEDESSLNTSCKNITGLMERYESLGLVGEGSYGTVLKCRHRDSGRLVAIKKFMDSDDDKTVKKIALREIKLLRQLHHDNLVKLLEVWKRRRRWYLVFEFVERTLLDDLEQNLNGLDLSTSRQYLYQILRAVAFCHQQNVRTPVHIIHRDIKPENILISQGGVVKLCDFGFARTMTAPAEGGVYTDYVATRWYRAPELLVGDTKYGKPVDVWAVGCLLIEMLTGQPLFPGDSDLDQIYHIVRCFGNLTAHHQELFYRNPVFSGVRLPECSGRVSLEQRFPSITPTTLDLAQSCLQMDPEKRAQCSELLEHSLFTKDSFHIRILDELNAKIQKDHRENSTFPKIAKTPRREKDEGDEKNWRGKDRKRSEDVDEKVNKEKEKRDKEGGEEKTMKIKVKQTSKPLKTIRNTSEPLITTKQSKMLGAKIISNAAKTTVSMRSKPGKATREPRMEPDISKPAKTLTSDSLEASKTPTDLKGSNMVVTKPKHEKGASPEPREGHFKHTDVKSRASSGLHSSCLDNIVSSVTDKYVIGVLGSSKSQPSTHYREGWNNSDMKVSKLSKSSTTDHPNRSLSQKAKTEYHEGASVTSKISNSDQIQTLRSTTSVHQTDYSSMDTEKRGTTGCQVLLSNPKPTKTTSNSGPKMTNNNTTTSPSKTLTSALSMHVFNEANPTHSTATLPKGTSNSKLSKSPSSSDTKPNDTRPNKPLTGLPTDRELSEASIATKNQQDSWNSSNKDIKNTEISDALDGDCKENPESSEQSSIHRQSTSPPKITTESRTVTSVSLLSKEILKTNTLVGNTVLKTLKVSDKENREDLALSVSMSATTKSSVNQTSKVSRNANIEQKNNSSEAKPNIKPLKPPHSKSLIGEPKTELGSFGKSTTTMILKTQKTTFSTEEKKKEDADPNRNDATNLSTEDLTNFTSKDPKTLTRSSIFHNMGIPDINEFDFREPHSSPPPPPPPSSTPPFLPPSSTSLIPSFFVFSTNSPAISDHLTLGVGFHPWTHSLLCTDKMGHHGAISSRLAQRSLSSHITGSATAQVSEKSQSCEHSFLSDHCNLGNSGSNPVTKKKPDIHFPDLRSPVLPELRGREGTYNKSTSKGQRKDKQTLPSIPPSDPQQQGPKSTDAQTP</sequence>
<name>A0ACB8X5W5_9TELE</name>
<gene>
    <name evidence="1" type="ORF">L3Q82_003830</name>
</gene>
<dbReference type="EMBL" id="CM041532">
    <property type="protein sequence ID" value="KAI3375506.1"/>
    <property type="molecule type" value="Genomic_DNA"/>
</dbReference>